<evidence type="ECO:0000313" key="4">
    <source>
        <dbReference type="RefSeq" id="XP_033538242.1"/>
    </source>
</evidence>
<keyword evidence="3" id="KW-1185">Reference proteome</keyword>
<dbReference type="EMBL" id="ML975150">
    <property type="protein sequence ID" value="KAF1816611.1"/>
    <property type="molecule type" value="Genomic_DNA"/>
</dbReference>
<reference evidence="4" key="2">
    <citation type="submission" date="2020-04" db="EMBL/GenBank/DDBJ databases">
        <authorList>
            <consortium name="NCBI Genome Project"/>
        </authorList>
    </citation>
    <scope>NUCLEOTIDE SEQUENCE</scope>
    <source>
        <strain evidence="4">CBS 781.70</strain>
    </source>
</reference>
<organism evidence="2">
    <name type="scientific">Eremomyces bilateralis CBS 781.70</name>
    <dbReference type="NCBI Taxonomy" id="1392243"/>
    <lineage>
        <taxon>Eukaryota</taxon>
        <taxon>Fungi</taxon>
        <taxon>Dikarya</taxon>
        <taxon>Ascomycota</taxon>
        <taxon>Pezizomycotina</taxon>
        <taxon>Dothideomycetes</taxon>
        <taxon>Dothideomycetes incertae sedis</taxon>
        <taxon>Eremomycetales</taxon>
        <taxon>Eremomycetaceae</taxon>
        <taxon>Eremomyces</taxon>
    </lineage>
</organism>
<accession>A0A6G1GFC3</accession>
<feature type="transmembrane region" description="Helical" evidence="1">
    <location>
        <begin position="161"/>
        <end position="185"/>
    </location>
</feature>
<evidence type="ECO:0008006" key="5">
    <source>
        <dbReference type="Google" id="ProtNLM"/>
    </source>
</evidence>
<reference evidence="2 4" key="1">
    <citation type="submission" date="2020-01" db="EMBL/GenBank/DDBJ databases">
        <authorList>
            <consortium name="DOE Joint Genome Institute"/>
            <person name="Haridas S."/>
            <person name="Albert R."/>
            <person name="Binder M."/>
            <person name="Bloem J."/>
            <person name="Labutti K."/>
            <person name="Salamov A."/>
            <person name="Andreopoulos B."/>
            <person name="Baker S.E."/>
            <person name="Barry K."/>
            <person name="Bills G."/>
            <person name="Bluhm B.H."/>
            <person name="Cannon C."/>
            <person name="Castanera R."/>
            <person name="Culley D.E."/>
            <person name="Daum C."/>
            <person name="Ezra D."/>
            <person name="Gonzalez J.B."/>
            <person name="Henrissat B."/>
            <person name="Kuo A."/>
            <person name="Liang C."/>
            <person name="Lipzen A."/>
            <person name="Lutzoni F."/>
            <person name="Magnuson J."/>
            <person name="Mondo S."/>
            <person name="Nolan M."/>
            <person name="Ohm R."/>
            <person name="Pangilinan J."/>
            <person name="Park H.-J."/>
            <person name="Ramirez L."/>
            <person name="Alfaro M."/>
            <person name="Sun H."/>
            <person name="Tritt A."/>
            <person name="Yoshinaga Y."/>
            <person name="Zwiers L.-H."/>
            <person name="Turgeon B.G."/>
            <person name="Goodwin S.B."/>
            <person name="Spatafora J.W."/>
            <person name="Crous P.W."/>
            <person name="Grigoriev I.V."/>
        </authorList>
    </citation>
    <scope>NUCLEOTIDE SEQUENCE</scope>
    <source>
        <strain evidence="2 4">CBS 781.70</strain>
    </source>
</reference>
<keyword evidence="1" id="KW-0812">Transmembrane</keyword>
<feature type="transmembrane region" description="Helical" evidence="1">
    <location>
        <begin position="50"/>
        <end position="74"/>
    </location>
</feature>
<dbReference type="RefSeq" id="XP_033538242.1">
    <property type="nucleotide sequence ID" value="XM_033678666.1"/>
</dbReference>
<dbReference type="AlphaFoldDB" id="A0A6G1GFC3"/>
<feature type="transmembrane region" description="Helical" evidence="1">
    <location>
        <begin position="20"/>
        <end position="38"/>
    </location>
</feature>
<evidence type="ECO:0000256" key="1">
    <source>
        <dbReference type="SAM" id="Phobius"/>
    </source>
</evidence>
<evidence type="ECO:0000313" key="2">
    <source>
        <dbReference type="EMBL" id="KAF1816611.1"/>
    </source>
</evidence>
<name>A0A6G1GFC3_9PEZI</name>
<keyword evidence="1" id="KW-0472">Membrane</keyword>
<feature type="transmembrane region" description="Helical" evidence="1">
    <location>
        <begin position="80"/>
        <end position="101"/>
    </location>
</feature>
<gene>
    <name evidence="2 4" type="ORF">P152DRAFT_454849</name>
</gene>
<reference evidence="4" key="3">
    <citation type="submission" date="2025-04" db="UniProtKB">
        <authorList>
            <consortium name="RefSeq"/>
        </authorList>
    </citation>
    <scope>IDENTIFICATION</scope>
    <source>
        <strain evidence="4">CBS 781.70</strain>
    </source>
</reference>
<dbReference type="GeneID" id="54419236"/>
<sequence length="197" mass="21098">MPIPSYGAAPLSTTFLLVRGLQVIAMIGIVGMTANFVSEMVAYGREPSKEVVGTLSVTCIATLYTLVSIAFYWAQANIGLFVMCGVDSLLLIAWIVVAVTVGKPLSFLHCPALGDSTQAQDAIQTYSMVQSMKTNLGVPGSQLDLRAWAGFTKANCYETKAIWGLSIALCILYTVSALLLPTLFFKNKKAGYVKDPA</sequence>
<dbReference type="Proteomes" id="UP000504638">
    <property type="component" value="Unplaced"/>
</dbReference>
<proteinExistence type="predicted"/>
<dbReference type="OrthoDB" id="5366688at2759"/>
<protein>
    <recommendedName>
        <fullName evidence="5">MARVEL domain-containing protein</fullName>
    </recommendedName>
</protein>
<keyword evidence="1" id="KW-1133">Transmembrane helix</keyword>
<evidence type="ECO:0000313" key="3">
    <source>
        <dbReference type="Proteomes" id="UP000504638"/>
    </source>
</evidence>